<evidence type="ECO:0000256" key="8">
    <source>
        <dbReference type="ARBA" id="ARBA00049244"/>
    </source>
</evidence>
<keyword evidence="6" id="KW-0239">DNA-directed DNA polymerase</keyword>
<feature type="region of interest" description="Disordered" evidence="9">
    <location>
        <begin position="96"/>
        <end position="115"/>
    </location>
</feature>
<dbReference type="InterPro" id="IPR006141">
    <property type="entry name" value="Intein_N"/>
</dbReference>
<dbReference type="NCBIfam" id="TIGR00594">
    <property type="entry name" value="polc"/>
    <property type="match status" value="1"/>
</dbReference>
<evidence type="ECO:0000256" key="4">
    <source>
        <dbReference type="ARBA" id="ARBA00022705"/>
    </source>
</evidence>
<dbReference type="InterPro" id="IPR011708">
    <property type="entry name" value="DNA_pol3_alpha_NTPase_dom"/>
</dbReference>
<dbReference type="PROSITE" id="PS50817">
    <property type="entry name" value="INTEIN_N_TER"/>
    <property type="match status" value="2"/>
</dbReference>
<dbReference type="InterPro" id="IPR003141">
    <property type="entry name" value="Pol/His_phosphatase_N"/>
</dbReference>
<dbReference type="SMART" id="SM00306">
    <property type="entry name" value="HintN"/>
    <property type="match status" value="2"/>
</dbReference>
<dbReference type="InterPro" id="IPR004013">
    <property type="entry name" value="PHP_dom"/>
</dbReference>
<comment type="caution">
    <text evidence="11">The sequence shown here is derived from an EMBL/GenBank/DDBJ whole genome shotgun (WGS) entry which is preliminary data.</text>
</comment>
<keyword evidence="12" id="KW-1185">Reference proteome</keyword>
<evidence type="ECO:0000256" key="7">
    <source>
        <dbReference type="ARBA" id="ARBA00023000"/>
    </source>
</evidence>
<sequence>MTSPSPETGGFVHLHTHTEFSLLDGMGRVGDMVAAAKAAGQTALAITDHGTLGGAWKFAHACRAAGVKPILGMEAYLGIGSRFDPQVLQVPRDGADVDATDVDGADPANRDAGTKRKSNEHLTVLAATPTGWTNLVKINNAAQQTFRGRPLADVELLARHGAGLIVLTGCLGGPVAGPLARGEDDLAERNLLGLIGAVGAGNVFVEVMDHGIESESRVLAPLARLADAHGLTIVATNDAHYVREVDAPTHDVWLASQSKSTLTSEKRFRFNGSGYHLRTEAEMRALRPTSRRWQDAVSATATVAAMVEDWVLPEVRYRLPAFTLPEGFDSPAAYLHRLALDGARSRYGTPLPAQVRSRLRREEDVIRSTGFSVYFLILAELVAWARDHGILVGPGRGSACGSALAYSLGITDVEPIGANLLFERFLEAGRTDMPDIDVDFEQRRIPEIHAHLRELYGADCVARLGTFAMARSRRAVKDVARVLGRPDLGTRLADLVPVDQGKPVGLDSLEDESFAAGEEFRTFVGAEPGARRIVDHARTVENAVLGAGIHACGVIVSGEPLTDLVPLRKDRQGPNKDLPPDRQPWVTDWDGKDTEALGLLKLDALFLRSLDVLAETSRIIAETTGEHVDFARLPDTADTSDPRVRRAWELLCEGRTSSVFQMEGAGMRELLVGAAPASLEDLSAISALYRPGPLAAGMAERYVERRNGREPVDYGIYTDDPAEQEWLATVLDTTSGVCIASGEMVHSVTRGRQVPIEQIVVGELVQSVASDLSAQPGRVTRVMERGEKAIVHLITHSGDTIRLTADHRVLTQDGWKPAAALTASDSVAAPWKLNSLAQAPATQAELHEARILGCLLADGGVTRLTSAFFTKDRDELHDALDESLRARFPNARLVDAGRGPHQTRASRLAPIIGIRGGIGGTAAPEHLRWMRSVGLKTAKGADVQRGPASHEKRIPTSWTGRSDEALAALLAALWDCDGHIGHGRDQRRNLTIRYTTVSPGLAYDVRHCLLRLGIASTVTRSPYNTASGSDRVQQSVLVADPESFAAVVGPHMRHTGKRNQLALRTVAQAISRSCRCPRRNLKQFADRHRPWKTTLRTWGVPNPLSGVSQTVGYGVLSTLAEVSGDLGMQSLTKVRWLRVKSVEDAGASPVFDLEVAEHHSFVAQNLLVHNCAFQEQSMLLGTVVAGFDAAGRARLRRAIGKKKADLMAEVGTAFLDGAVREFRDPDGNVISPVFSRATAERLWDMLKGSASYQFNKCLTGDTVLPSGGAGGWTIGDLYARIESCTSGPSPDGLCRYDGNPALPTTGRCKTCQLWWGKFRGRGLTVLAYDFADDRIRPKRVRTVHYNGIRPVTRVVLSDGRSVRATGNHRFLTPSGWRRVHELRPGDALVVDGGYERLAHDPTAVRTTVGDRRGVGPVSAQAEGNVGHVDGDDRPDRRRPRWQKGHVPATARIVAITPAGVEPTYDVEMDDENHSFVANGIVSHNSHSYAYGQVTFLTAYAKANWPAQCAAAVLACTDDDEKRRRVLLDLAADGIEVAPPDVNQGRATTSVGADGRLRLGLSEIRDVGRAADLIIAERDTGGPFTSLADLTARMAGRGVSAKVFEAVIEAGALDAFGPRLGMLMVLRADLPLRPVDAEWAGLERSERQRMRLGVRVGPHPLVPHRDALRRWRSDDGEHAETGTPLGRPAIGVTRLHAADIPDRGRPVLVAGLLTRWEETTTRNGTMARFDLEGSDGAWVEGVMWNRDLAAQRTVGVPALGSAVAVDGFAKRRTVQVRVTDPDGSDPEGSYPDGRDDTDADRFRTVEALRLRADLLHPIRLPEQGRLELPPARRRIDLRAACRAGRELLAAGRSARGRAARAANPGPAGTAAVPTGGSDPVGPTPADPTPTDPTASDLAATGCATPPPARPLRLAATGRPWLEPTAAQQAESPDLPDHVPPPTLPARLPGLSGPSGDADAVRWVLVDTGGLRGLRLANSTDGLLDEAAVEAMRSRYRVLARMAAEARAEKGTVLRYVTENRSELYVTAIRASDLPPDWQRTVFDAVDGLDFGRTTVIDRQAIACSTTPLTVPPAGGADERPVAGQVASGDTGSVRAAPGRAAGGVGRRDTVSA</sequence>
<feature type="compositionally biased region" description="Low complexity" evidence="9">
    <location>
        <begin position="1858"/>
        <end position="1879"/>
    </location>
</feature>
<accession>A0ABP7ALT2</accession>
<dbReference type="Pfam" id="PF14890">
    <property type="entry name" value="Intein_splicing"/>
    <property type="match status" value="2"/>
</dbReference>
<dbReference type="InterPro" id="IPR027434">
    <property type="entry name" value="Homing_endonucl"/>
</dbReference>
<dbReference type="InterPro" id="IPR003586">
    <property type="entry name" value="Hint_dom_C"/>
</dbReference>
<keyword evidence="2" id="KW-0808">Transferase</keyword>
<evidence type="ECO:0000256" key="3">
    <source>
        <dbReference type="ARBA" id="ARBA00022695"/>
    </source>
</evidence>
<feature type="domain" description="DOD-type homing endonuclease" evidence="10">
    <location>
        <begin position="911"/>
        <end position="1014"/>
    </location>
</feature>
<dbReference type="Pfam" id="PF17657">
    <property type="entry name" value="DNA_pol3_finger"/>
    <property type="match status" value="2"/>
</dbReference>
<dbReference type="CDD" id="cd00081">
    <property type="entry name" value="Hint"/>
    <property type="match status" value="3"/>
</dbReference>
<evidence type="ECO:0000313" key="12">
    <source>
        <dbReference type="Proteomes" id="UP001501490"/>
    </source>
</evidence>
<dbReference type="Pfam" id="PF02811">
    <property type="entry name" value="PHP"/>
    <property type="match status" value="1"/>
</dbReference>
<dbReference type="SUPFAM" id="SSF55608">
    <property type="entry name" value="Homing endonucleases"/>
    <property type="match status" value="1"/>
</dbReference>
<dbReference type="InterPro" id="IPR036844">
    <property type="entry name" value="Hint_dom_sf"/>
</dbReference>
<evidence type="ECO:0000256" key="1">
    <source>
        <dbReference type="ARBA" id="ARBA00012417"/>
    </source>
</evidence>
<feature type="compositionally biased region" description="Low complexity" evidence="9">
    <location>
        <begin position="1890"/>
        <end position="1899"/>
    </location>
</feature>
<dbReference type="InterPro" id="IPR004042">
    <property type="entry name" value="Intein_endonuc_central"/>
</dbReference>
<name>A0ABP7ALT2_9ACTN</name>
<dbReference type="InterPro" id="IPR004805">
    <property type="entry name" value="DnaE2/DnaE/PolC"/>
</dbReference>
<evidence type="ECO:0000256" key="5">
    <source>
        <dbReference type="ARBA" id="ARBA00022813"/>
    </source>
</evidence>
<dbReference type="SMART" id="SM00305">
    <property type="entry name" value="HintC"/>
    <property type="match status" value="2"/>
</dbReference>
<dbReference type="PANTHER" id="PTHR32294">
    <property type="entry name" value="DNA POLYMERASE III SUBUNIT ALPHA"/>
    <property type="match status" value="1"/>
</dbReference>
<dbReference type="InterPro" id="IPR004860">
    <property type="entry name" value="LAGLIDADG_dom"/>
</dbReference>
<feature type="region of interest" description="Disordered" evidence="9">
    <location>
        <begin position="1776"/>
        <end position="1798"/>
    </location>
</feature>
<dbReference type="InterPro" id="IPR030934">
    <property type="entry name" value="Intein_C"/>
</dbReference>
<evidence type="ECO:0000256" key="2">
    <source>
        <dbReference type="ARBA" id="ARBA00022679"/>
    </source>
</evidence>
<reference evidence="12" key="1">
    <citation type="journal article" date="2019" name="Int. J. Syst. Evol. Microbiol.">
        <title>The Global Catalogue of Microorganisms (GCM) 10K type strain sequencing project: providing services to taxonomists for standard genome sequencing and annotation.</title>
        <authorList>
            <consortium name="The Broad Institute Genomics Platform"/>
            <consortium name="The Broad Institute Genome Sequencing Center for Infectious Disease"/>
            <person name="Wu L."/>
            <person name="Ma J."/>
        </authorList>
    </citation>
    <scope>NUCLEOTIDE SEQUENCE [LARGE SCALE GENOMIC DNA]</scope>
    <source>
        <strain evidence="12">JCM 16929</strain>
    </source>
</reference>
<feature type="region of interest" description="Disordered" evidence="9">
    <location>
        <begin position="1407"/>
        <end position="1443"/>
    </location>
</feature>
<comment type="catalytic activity">
    <reaction evidence="8">
        <text>DNA(n) + a 2'-deoxyribonucleoside 5'-triphosphate = DNA(n+1) + diphosphate</text>
        <dbReference type="Rhea" id="RHEA:22508"/>
        <dbReference type="Rhea" id="RHEA-COMP:17339"/>
        <dbReference type="Rhea" id="RHEA-COMP:17340"/>
        <dbReference type="ChEBI" id="CHEBI:33019"/>
        <dbReference type="ChEBI" id="CHEBI:61560"/>
        <dbReference type="ChEBI" id="CHEBI:173112"/>
        <dbReference type="EC" id="2.7.7.7"/>
    </reaction>
</comment>
<dbReference type="Gene3D" id="1.10.150.870">
    <property type="match status" value="1"/>
</dbReference>
<evidence type="ECO:0000256" key="9">
    <source>
        <dbReference type="SAM" id="MobiDB-lite"/>
    </source>
</evidence>
<evidence type="ECO:0000259" key="10">
    <source>
        <dbReference type="PROSITE" id="PS50819"/>
    </source>
</evidence>
<feature type="region of interest" description="Disordered" evidence="9">
    <location>
        <begin position="1850"/>
        <end position="1911"/>
    </location>
</feature>
<dbReference type="RefSeq" id="WP_344808339.1">
    <property type="nucleotide sequence ID" value="NZ_BAABAB010000036.1"/>
</dbReference>
<dbReference type="NCBIfam" id="TIGR01443">
    <property type="entry name" value="intein_Cterm"/>
    <property type="match status" value="2"/>
</dbReference>
<dbReference type="Pfam" id="PF14528">
    <property type="entry name" value="LAGLIDADG_3"/>
    <property type="match status" value="1"/>
</dbReference>
<evidence type="ECO:0000313" key="11">
    <source>
        <dbReference type="EMBL" id="GAA3635296.1"/>
    </source>
</evidence>
<dbReference type="Pfam" id="PF07733">
    <property type="entry name" value="DNA_pol3_alpha"/>
    <property type="match status" value="1"/>
</dbReference>
<dbReference type="InterPro" id="IPR016195">
    <property type="entry name" value="Pol/histidinol_Pase-like"/>
</dbReference>
<dbReference type="Gene3D" id="3.20.20.140">
    <property type="entry name" value="Metal-dependent hydrolases"/>
    <property type="match status" value="1"/>
</dbReference>
<dbReference type="Gene3D" id="1.10.10.1600">
    <property type="entry name" value="Bacterial DNA polymerase III alpha subunit, thumb domain"/>
    <property type="match status" value="1"/>
</dbReference>
<dbReference type="Proteomes" id="UP001501490">
    <property type="component" value="Unassembled WGS sequence"/>
</dbReference>
<dbReference type="Gene3D" id="2.170.16.10">
    <property type="entry name" value="Hedgehog/Intein (Hint) domain"/>
    <property type="match status" value="3"/>
</dbReference>
<dbReference type="InterPro" id="IPR040982">
    <property type="entry name" value="DNA_pol3_finger"/>
</dbReference>
<dbReference type="InterPro" id="IPR003587">
    <property type="entry name" value="Hint_dom_N"/>
</dbReference>
<dbReference type="InterPro" id="IPR006142">
    <property type="entry name" value="INTEIN"/>
</dbReference>
<keyword evidence="3" id="KW-0548">Nucleotidyltransferase</keyword>
<keyword evidence="7" id="KW-0651">Protein splicing</keyword>
<dbReference type="PRINTS" id="PR00379">
    <property type="entry name" value="INTEIN"/>
</dbReference>
<dbReference type="InterPro" id="IPR029460">
    <property type="entry name" value="DNAPol_HHH"/>
</dbReference>
<dbReference type="Gene3D" id="3.10.28.10">
    <property type="entry name" value="Homing endonucleases"/>
    <property type="match status" value="1"/>
</dbReference>
<evidence type="ECO:0000256" key="6">
    <source>
        <dbReference type="ARBA" id="ARBA00022932"/>
    </source>
</evidence>
<dbReference type="SUPFAM" id="SSF89550">
    <property type="entry name" value="PHP domain-like"/>
    <property type="match status" value="1"/>
</dbReference>
<dbReference type="SUPFAM" id="SSF51294">
    <property type="entry name" value="Hedgehog/intein (Hint) domain"/>
    <property type="match status" value="2"/>
</dbReference>
<dbReference type="PANTHER" id="PTHR32294:SF0">
    <property type="entry name" value="DNA POLYMERASE III SUBUNIT ALPHA"/>
    <property type="match status" value="1"/>
</dbReference>
<dbReference type="EC" id="2.7.7.7" evidence="1"/>
<keyword evidence="4" id="KW-0235">DNA replication</keyword>
<organism evidence="11 12">
    <name type="scientific">Microlunatus ginsengisoli</name>
    <dbReference type="NCBI Taxonomy" id="363863"/>
    <lineage>
        <taxon>Bacteria</taxon>
        <taxon>Bacillati</taxon>
        <taxon>Actinomycetota</taxon>
        <taxon>Actinomycetes</taxon>
        <taxon>Propionibacteriales</taxon>
        <taxon>Propionibacteriaceae</taxon>
        <taxon>Microlunatus</taxon>
    </lineage>
</organism>
<dbReference type="InterPro" id="IPR041931">
    <property type="entry name" value="DNA_pol3_alpha_thumb_dom"/>
</dbReference>
<keyword evidence="5" id="KW-0068">Autocatalytic cleavage</keyword>
<dbReference type="EMBL" id="BAABAB010000036">
    <property type="protein sequence ID" value="GAA3635296.1"/>
    <property type="molecule type" value="Genomic_DNA"/>
</dbReference>
<dbReference type="SMART" id="SM00481">
    <property type="entry name" value="POLIIIAc"/>
    <property type="match status" value="1"/>
</dbReference>
<proteinExistence type="predicted"/>
<protein>
    <recommendedName>
        <fullName evidence="1">DNA-directed DNA polymerase</fullName>
        <ecNumber evidence="1">2.7.7.7</ecNumber>
    </recommendedName>
</protein>
<gene>
    <name evidence="11" type="ORF">GCM10022236_42400</name>
</gene>
<dbReference type="PROSITE" id="PS50818">
    <property type="entry name" value="INTEIN_C_TER"/>
    <property type="match status" value="2"/>
</dbReference>
<feature type="region of interest" description="Disordered" evidence="9">
    <location>
        <begin position="2068"/>
        <end position="2111"/>
    </location>
</feature>
<feature type="compositionally biased region" description="Pro residues" evidence="9">
    <location>
        <begin position="1880"/>
        <end position="1889"/>
    </location>
</feature>
<dbReference type="PROSITE" id="PS50819">
    <property type="entry name" value="INTEIN_ENDONUCLEASE"/>
    <property type="match status" value="1"/>
</dbReference>
<dbReference type="Pfam" id="PF14579">
    <property type="entry name" value="HHH_6"/>
    <property type="match status" value="1"/>
</dbReference>